<proteinExistence type="predicted"/>
<accession>A0ABW2YXW7</accession>
<dbReference type="InterPro" id="IPR011041">
    <property type="entry name" value="Quinoprot_gluc/sorb_DH_b-prop"/>
</dbReference>
<dbReference type="SUPFAM" id="SSF50952">
    <property type="entry name" value="Soluble quinoprotein glucose dehydrogenase"/>
    <property type="match status" value="1"/>
</dbReference>
<dbReference type="Gene3D" id="2.120.10.30">
    <property type="entry name" value="TolB, C-terminal domain"/>
    <property type="match status" value="1"/>
</dbReference>
<dbReference type="RefSeq" id="WP_377101387.1">
    <property type="nucleotide sequence ID" value="NZ_JBHTHU010000019.1"/>
</dbReference>
<dbReference type="PANTHER" id="PTHR33546">
    <property type="entry name" value="LARGE, MULTIFUNCTIONAL SECRETED PROTEIN-RELATED"/>
    <property type="match status" value="1"/>
</dbReference>
<feature type="signal peptide" evidence="1">
    <location>
        <begin position="1"/>
        <end position="24"/>
    </location>
</feature>
<feature type="chain" id="PRO_5046990552" evidence="1">
    <location>
        <begin position="25"/>
        <end position="413"/>
    </location>
</feature>
<comment type="caution">
    <text evidence="3">The sequence shown here is derived from an EMBL/GenBank/DDBJ whole genome shotgun (WGS) entry which is preliminary data.</text>
</comment>
<keyword evidence="1" id="KW-0732">Signal</keyword>
<dbReference type="InterPro" id="IPR011042">
    <property type="entry name" value="6-blade_b-propeller_TolB-like"/>
</dbReference>
<dbReference type="PANTHER" id="PTHR33546:SF1">
    <property type="entry name" value="LARGE, MULTIFUNCTIONAL SECRETED PROTEIN"/>
    <property type="match status" value="1"/>
</dbReference>
<feature type="domain" description="Pyrroloquinoline quinone-dependent pyranose dehydrogenase beta-propeller" evidence="2">
    <location>
        <begin position="35"/>
        <end position="409"/>
    </location>
</feature>
<dbReference type="Pfam" id="PF22807">
    <property type="entry name" value="TrAA12"/>
    <property type="match status" value="1"/>
</dbReference>
<protein>
    <submittedName>
        <fullName evidence="3">PQQ-dependent sugar dehydrogenase</fullName>
    </submittedName>
</protein>
<evidence type="ECO:0000313" key="3">
    <source>
        <dbReference type="EMBL" id="MFD0751331.1"/>
    </source>
</evidence>
<sequence>MKPSLYFTAAILTLAGLTSLTINSKNILPPAPTIKVPEGFSVNIVADTLGPVRHLAVTANGNIYVKQNNVRNRKGLYYLTDNNKDGYFETKAGFGDYPGTGIKVINGYLYSSSNSAVYRYKLNAKNEVIDADKPELIVTGLVDKRADNAKAFVIDDKNDLYVAVGSYSDACRAQGSIVGIPGCPLRDSVGGVWKFKADKAGQTYADGIRFATGVKNSMGIDFNPVTKTIFVTQHGRSLDNKFPQYYTSQQVAQLPAEALYELKQGADAGWPFAYYDNFQNKYVQSPEYGGDGKKSPDVKYLEPLTVIPAHFAPNDLLFYTGKSFPAKYRNGAFMAFHAQSPEMQKGYLVAFVPFKNGKPSGNWEVFADNFSGQATGSTGIQYRPTGLAQGPDGSLYVADDLKGTIFKISYSGK</sequence>
<name>A0ABW2YXW7_9SPHI</name>
<evidence type="ECO:0000259" key="2">
    <source>
        <dbReference type="Pfam" id="PF22807"/>
    </source>
</evidence>
<evidence type="ECO:0000313" key="4">
    <source>
        <dbReference type="Proteomes" id="UP001596958"/>
    </source>
</evidence>
<evidence type="ECO:0000256" key="1">
    <source>
        <dbReference type="SAM" id="SignalP"/>
    </source>
</evidence>
<keyword evidence="4" id="KW-1185">Reference proteome</keyword>
<dbReference type="Proteomes" id="UP001596958">
    <property type="component" value="Unassembled WGS sequence"/>
</dbReference>
<dbReference type="InterPro" id="IPR054539">
    <property type="entry name" value="Beta-prop_PDH"/>
</dbReference>
<reference evidence="4" key="1">
    <citation type="journal article" date="2019" name="Int. J. Syst. Evol. Microbiol.">
        <title>The Global Catalogue of Microorganisms (GCM) 10K type strain sequencing project: providing services to taxonomists for standard genome sequencing and annotation.</title>
        <authorList>
            <consortium name="The Broad Institute Genomics Platform"/>
            <consortium name="The Broad Institute Genome Sequencing Center for Infectious Disease"/>
            <person name="Wu L."/>
            <person name="Ma J."/>
        </authorList>
    </citation>
    <scope>NUCLEOTIDE SEQUENCE [LARGE SCALE GENOMIC DNA]</scope>
    <source>
        <strain evidence="4">CCUG 63418</strain>
    </source>
</reference>
<organism evidence="3 4">
    <name type="scientific">Mucilaginibacter calamicampi</name>
    <dbReference type="NCBI Taxonomy" id="1302352"/>
    <lineage>
        <taxon>Bacteria</taxon>
        <taxon>Pseudomonadati</taxon>
        <taxon>Bacteroidota</taxon>
        <taxon>Sphingobacteriia</taxon>
        <taxon>Sphingobacteriales</taxon>
        <taxon>Sphingobacteriaceae</taxon>
        <taxon>Mucilaginibacter</taxon>
    </lineage>
</organism>
<dbReference type="EMBL" id="JBHTHU010000019">
    <property type="protein sequence ID" value="MFD0751331.1"/>
    <property type="molecule type" value="Genomic_DNA"/>
</dbReference>
<gene>
    <name evidence="3" type="ORF">ACFQZS_14365</name>
</gene>